<protein>
    <submittedName>
        <fullName evidence="1">Uncharacterized protein</fullName>
    </submittedName>
</protein>
<sequence length="223" mass="25043">MIKNIMPDGLTIETSELDKNFILFTPEQRKNLERNGYAIYRLTGKTIGELRAAGNSFIPSSYMFDSKVARSVSAEVAIDPKALYLKDSQNKTLKEQMKMMEEHAKSIRKKFPGLTAIVGSAPDYAELAFQHLKATGVRLFGSEDGSPDAYVSPRTCTTSYVGQDRFGIYYSSVGGHEEFQGLHITIRKPDQRWTDVYAAPLIVSASVENHDPLRYLLTEYLTK</sequence>
<organism evidence="1 2">
    <name type="scientific">Candidatus Gottesmanbacteria bacterium RIFCSPLOWO2_01_FULL_49_10</name>
    <dbReference type="NCBI Taxonomy" id="1798396"/>
    <lineage>
        <taxon>Bacteria</taxon>
        <taxon>Candidatus Gottesmaniibacteriota</taxon>
    </lineage>
</organism>
<comment type="caution">
    <text evidence="1">The sequence shown here is derived from an EMBL/GenBank/DDBJ whole genome shotgun (WGS) entry which is preliminary data.</text>
</comment>
<dbReference type="Proteomes" id="UP000176409">
    <property type="component" value="Unassembled WGS sequence"/>
</dbReference>
<proteinExistence type="predicted"/>
<name>A0A1F6B1K2_9BACT</name>
<accession>A0A1F6B1K2</accession>
<reference evidence="1 2" key="1">
    <citation type="journal article" date="2016" name="Nat. Commun.">
        <title>Thousands of microbial genomes shed light on interconnected biogeochemical processes in an aquifer system.</title>
        <authorList>
            <person name="Anantharaman K."/>
            <person name="Brown C.T."/>
            <person name="Hug L.A."/>
            <person name="Sharon I."/>
            <person name="Castelle C.J."/>
            <person name="Probst A.J."/>
            <person name="Thomas B.C."/>
            <person name="Singh A."/>
            <person name="Wilkins M.J."/>
            <person name="Karaoz U."/>
            <person name="Brodie E.L."/>
            <person name="Williams K.H."/>
            <person name="Hubbard S.S."/>
            <person name="Banfield J.F."/>
        </authorList>
    </citation>
    <scope>NUCLEOTIDE SEQUENCE [LARGE SCALE GENOMIC DNA]</scope>
</reference>
<gene>
    <name evidence="1" type="ORF">A2973_01450</name>
</gene>
<dbReference type="EMBL" id="MFJZ01000009">
    <property type="protein sequence ID" value="OGG30683.1"/>
    <property type="molecule type" value="Genomic_DNA"/>
</dbReference>
<dbReference type="STRING" id="1798396.A2973_01450"/>
<dbReference type="AlphaFoldDB" id="A0A1F6B1K2"/>
<evidence type="ECO:0000313" key="2">
    <source>
        <dbReference type="Proteomes" id="UP000176409"/>
    </source>
</evidence>
<evidence type="ECO:0000313" key="1">
    <source>
        <dbReference type="EMBL" id="OGG30683.1"/>
    </source>
</evidence>